<reference evidence="1 2" key="1">
    <citation type="journal article" date="2014" name="Genome Announc.">
        <title>Draft Genome Sequence of Geobacillus thermopakistaniensis Strain MAS1.</title>
        <authorList>
            <person name="Siddiqui M.A."/>
            <person name="Rashid N."/>
            <person name="Ayyampalayam S."/>
            <person name="Whitman W.B."/>
        </authorList>
    </citation>
    <scope>NUCLEOTIDE SEQUENCE [LARGE SCALE GENOMIC DNA]</scope>
    <source>
        <strain evidence="1 2">MAS1</strain>
    </source>
</reference>
<comment type="caution">
    <text evidence="1">The sequence shown here is derived from an EMBL/GenBank/DDBJ whole genome shotgun (WGS) entry which is preliminary data.</text>
</comment>
<accession>A0A7U9J7W8</accession>
<dbReference type="AlphaFoldDB" id="A0A7U9J7W8"/>
<dbReference type="EMBL" id="AYSF01000111">
    <property type="protein sequence ID" value="ESU70599.1"/>
    <property type="molecule type" value="Genomic_DNA"/>
</dbReference>
<organism evidence="1 2">
    <name type="scientific">Geobacillus thermopakistaniensis (strain MAS1)</name>
    <dbReference type="NCBI Taxonomy" id="1408282"/>
    <lineage>
        <taxon>Bacteria</taxon>
        <taxon>Bacillati</taxon>
        <taxon>Bacillota</taxon>
        <taxon>Bacilli</taxon>
        <taxon>Bacillales</taxon>
        <taxon>Anoxybacillaceae</taxon>
        <taxon>Geobacillus</taxon>
    </lineage>
</organism>
<keyword evidence="2" id="KW-1185">Reference proteome</keyword>
<evidence type="ECO:0000313" key="2">
    <source>
        <dbReference type="Proteomes" id="UP000018339"/>
    </source>
</evidence>
<protein>
    <submittedName>
        <fullName evidence="1">Uncharacterized protein</fullName>
    </submittedName>
</protein>
<sequence length="41" mass="4880">MFRFFCEQCGFEIWSIEVIPKLKCHCGIYSQCEEKECGIDE</sequence>
<name>A0A7U9J7W8_GEOTM</name>
<gene>
    <name evidence="1" type="ORF">T260_18300</name>
</gene>
<proteinExistence type="predicted"/>
<dbReference type="Proteomes" id="UP000018339">
    <property type="component" value="Unassembled WGS sequence"/>
</dbReference>
<evidence type="ECO:0000313" key="1">
    <source>
        <dbReference type="EMBL" id="ESU70599.1"/>
    </source>
</evidence>